<keyword evidence="5" id="KW-0255">Endonuclease</keyword>
<dbReference type="InterPro" id="IPR035093">
    <property type="entry name" value="RelE/ParE_toxin_dom_sf"/>
</dbReference>
<dbReference type="RefSeq" id="WP_120518354.1">
    <property type="nucleotide sequence ID" value="NZ_QXZY01000012.1"/>
</dbReference>
<comment type="similarity">
    <text evidence="1">Belongs to the YoeB family.</text>
</comment>
<accession>A0A3N4M7K9</accession>
<dbReference type="PANTHER" id="PTHR38039:SF1">
    <property type="entry name" value="TOXIN YOEB"/>
    <property type="match status" value="1"/>
</dbReference>
<dbReference type="Proteomes" id="UP000279089">
    <property type="component" value="Unassembled WGS sequence"/>
</dbReference>
<evidence type="ECO:0000256" key="9">
    <source>
        <dbReference type="ARBA" id="ARBA00079979"/>
    </source>
</evidence>
<evidence type="ECO:0000256" key="3">
    <source>
        <dbReference type="ARBA" id="ARBA00022649"/>
    </source>
</evidence>
<evidence type="ECO:0000256" key="2">
    <source>
        <dbReference type="ARBA" id="ARBA00017742"/>
    </source>
</evidence>
<dbReference type="GO" id="GO:0003723">
    <property type="term" value="F:RNA binding"/>
    <property type="evidence" value="ECO:0007669"/>
    <property type="project" value="UniProtKB-KW"/>
</dbReference>
<dbReference type="GO" id="GO:0006401">
    <property type="term" value="P:RNA catabolic process"/>
    <property type="evidence" value="ECO:0007669"/>
    <property type="project" value="InterPro"/>
</dbReference>
<dbReference type="GO" id="GO:0004519">
    <property type="term" value="F:endonuclease activity"/>
    <property type="evidence" value="ECO:0007669"/>
    <property type="project" value="UniProtKB-KW"/>
</dbReference>
<gene>
    <name evidence="11" type="ORF">EG028_21575</name>
</gene>
<keyword evidence="4" id="KW-0540">Nuclease</keyword>
<keyword evidence="7" id="KW-0694">RNA-binding</keyword>
<evidence type="ECO:0000256" key="7">
    <source>
        <dbReference type="ARBA" id="ARBA00022884"/>
    </source>
</evidence>
<evidence type="ECO:0000256" key="1">
    <source>
        <dbReference type="ARBA" id="ARBA00008172"/>
    </source>
</evidence>
<keyword evidence="3" id="KW-1277">Toxin-antitoxin system</keyword>
<dbReference type="OrthoDB" id="9801102at2"/>
<dbReference type="FunFam" id="3.30.2310.20:FF:000001">
    <property type="entry name" value="Addiction module toxin, Txe/YoeB family"/>
    <property type="match status" value="1"/>
</dbReference>
<keyword evidence="12" id="KW-1185">Reference proteome</keyword>
<dbReference type="AlphaFoldDB" id="A0A3N4M7K9"/>
<comment type="caution">
    <text evidence="11">The sequence shown here is derived from an EMBL/GenBank/DDBJ whole genome shotgun (WGS) entry which is preliminary data.</text>
</comment>
<dbReference type="Pfam" id="PF06769">
    <property type="entry name" value="YoeB_toxin"/>
    <property type="match status" value="1"/>
</dbReference>
<proteinExistence type="inferred from homology"/>
<reference evidence="12" key="1">
    <citation type="submission" date="2018-11" db="EMBL/GenBank/DDBJ databases">
        <title>Chitinophaga lutea sp.nov., isolate from arsenic contaminated soil.</title>
        <authorList>
            <person name="Zong Y."/>
        </authorList>
    </citation>
    <scope>NUCLEOTIDE SEQUENCE [LARGE SCALE GENOMIC DNA]</scope>
    <source>
        <strain evidence="12">YLT18</strain>
    </source>
</reference>
<evidence type="ECO:0000256" key="4">
    <source>
        <dbReference type="ARBA" id="ARBA00022722"/>
    </source>
</evidence>
<organism evidence="11 12">
    <name type="scientific">Chitinophaga barathri</name>
    <dbReference type="NCBI Taxonomy" id="1647451"/>
    <lineage>
        <taxon>Bacteria</taxon>
        <taxon>Pseudomonadati</taxon>
        <taxon>Bacteroidota</taxon>
        <taxon>Chitinophagia</taxon>
        <taxon>Chitinophagales</taxon>
        <taxon>Chitinophagaceae</taxon>
        <taxon>Chitinophaga</taxon>
    </lineage>
</organism>
<dbReference type="NCBIfam" id="TIGR02116">
    <property type="entry name" value="toxin_Txe_YoeB"/>
    <property type="match status" value="1"/>
</dbReference>
<sequence>MNLSWDPLGWEDYLYWQQTDKRILKKINELIKDTMRQPFEGLGKPEALKANLAGCWSRRIDQEHRLVYKVYDDRIHVLMCRYHY</sequence>
<dbReference type="EMBL" id="RMBX01000012">
    <property type="protein sequence ID" value="RPD39205.1"/>
    <property type="molecule type" value="Genomic_DNA"/>
</dbReference>
<evidence type="ECO:0000313" key="11">
    <source>
        <dbReference type="EMBL" id="RPD39205.1"/>
    </source>
</evidence>
<protein>
    <recommendedName>
        <fullName evidence="2">Toxin YoeB</fullName>
    </recommendedName>
    <alternativeName>
        <fullName evidence="10">Putative endoribonuclease YoeB</fullName>
    </alternativeName>
    <alternativeName>
        <fullName evidence="8 9">Putative mRNA interferase YoeB</fullName>
    </alternativeName>
</protein>
<evidence type="ECO:0000256" key="6">
    <source>
        <dbReference type="ARBA" id="ARBA00022801"/>
    </source>
</evidence>
<dbReference type="GO" id="GO:0098795">
    <property type="term" value="P:global gene silencing by mRNA cleavage"/>
    <property type="evidence" value="ECO:0007669"/>
    <property type="project" value="TreeGrafter"/>
</dbReference>
<evidence type="ECO:0000256" key="8">
    <source>
        <dbReference type="ARBA" id="ARBA00030388"/>
    </source>
</evidence>
<dbReference type="PANTHER" id="PTHR38039">
    <property type="entry name" value="TOXIN YOEB"/>
    <property type="match status" value="1"/>
</dbReference>
<dbReference type="GO" id="GO:0016787">
    <property type="term" value="F:hydrolase activity"/>
    <property type="evidence" value="ECO:0007669"/>
    <property type="project" value="UniProtKB-KW"/>
</dbReference>
<evidence type="ECO:0000256" key="5">
    <source>
        <dbReference type="ARBA" id="ARBA00022759"/>
    </source>
</evidence>
<evidence type="ECO:0000313" key="12">
    <source>
        <dbReference type="Proteomes" id="UP000279089"/>
    </source>
</evidence>
<dbReference type="Gene3D" id="3.30.2310.20">
    <property type="entry name" value="RelE-like"/>
    <property type="match status" value="1"/>
</dbReference>
<name>A0A3N4M7K9_9BACT</name>
<dbReference type="InterPro" id="IPR009614">
    <property type="entry name" value="YoeB_toxin"/>
</dbReference>
<evidence type="ECO:0000256" key="10">
    <source>
        <dbReference type="ARBA" id="ARBA00080029"/>
    </source>
</evidence>
<keyword evidence="6" id="KW-0378">Hydrolase</keyword>
<dbReference type="SUPFAM" id="SSF143011">
    <property type="entry name" value="RelE-like"/>
    <property type="match status" value="1"/>
</dbReference>